<keyword evidence="5" id="KW-1185">Reference proteome</keyword>
<dbReference type="EMBL" id="JBHTJH010000017">
    <property type="protein sequence ID" value="MFD0863797.1"/>
    <property type="molecule type" value="Genomic_DNA"/>
</dbReference>
<proteinExistence type="predicted"/>
<dbReference type="PANTHER" id="PTHR43808">
    <property type="entry name" value="ACETYLORNITHINE DEACETYLASE"/>
    <property type="match status" value="1"/>
</dbReference>
<evidence type="ECO:0000256" key="1">
    <source>
        <dbReference type="ARBA" id="ARBA00022723"/>
    </source>
</evidence>
<reference evidence="5" key="1">
    <citation type="journal article" date="2019" name="Int. J. Syst. Evol. Microbiol.">
        <title>The Global Catalogue of Microorganisms (GCM) 10K type strain sequencing project: providing services to taxonomists for standard genome sequencing and annotation.</title>
        <authorList>
            <consortium name="The Broad Institute Genomics Platform"/>
            <consortium name="The Broad Institute Genome Sequencing Center for Infectious Disease"/>
            <person name="Wu L."/>
            <person name="Ma J."/>
        </authorList>
    </citation>
    <scope>NUCLEOTIDE SEQUENCE [LARGE SCALE GENOMIC DNA]</scope>
    <source>
        <strain evidence="5">CCUG 62952</strain>
    </source>
</reference>
<dbReference type="InterPro" id="IPR017150">
    <property type="entry name" value="Pept_M20_glutamate_carboxypep"/>
</dbReference>
<organism evidence="4 5">
    <name type="scientific">Sungkyunkwania multivorans</name>
    <dbReference type="NCBI Taxonomy" id="1173618"/>
    <lineage>
        <taxon>Bacteria</taxon>
        <taxon>Pseudomonadati</taxon>
        <taxon>Bacteroidota</taxon>
        <taxon>Flavobacteriia</taxon>
        <taxon>Flavobacteriales</taxon>
        <taxon>Flavobacteriaceae</taxon>
        <taxon>Sungkyunkwania</taxon>
    </lineage>
</organism>
<dbReference type="RefSeq" id="WP_386410206.1">
    <property type="nucleotide sequence ID" value="NZ_JBHTJH010000017.1"/>
</dbReference>
<evidence type="ECO:0000313" key="5">
    <source>
        <dbReference type="Proteomes" id="UP001596978"/>
    </source>
</evidence>
<protein>
    <submittedName>
        <fullName evidence="4">M20 family metallopeptidase</fullName>
    </submittedName>
</protein>
<gene>
    <name evidence="4" type="ORF">ACFQ1M_16395</name>
</gene>
<comment type="caution">
    <text evidence="4">The sequence shown here is derived from an EMBL/GenBank/DDBJ whole genome shotgun (WGS) entry which is preliminary data.</text>
</comment>
<dbReference type="Pfam" id="PF07687">
    <property type="entry name" value="M20_dimer"/>
    <property type="match status" value="1"/>
</dbReference>
<name>A0ABW3D3B4_9FLAO</name>
<dbReference type="InterPro" id="IPR050072">
    <property type="entry name" value="Peptidase_M20A"/>
</dbReference>
<keyword evidence="1" id="KW-0479">Metal-binding</keyword>
<dbReference type="InterPro" id="IPR036264">
    <property type="entry name" value="Bact_exopeptidase_dim_dom"/>
</dbReference>
<dbReference type="SUPFAM" id="SSF55031">
    <property type="entry name" value="Bacterial exopeptidase dimerisation domain"/>
    <property type="match status" value="1"/>
</dbReference>
<dbReference type="InterPro" id="IPR002933">
    <property type="entry name" value="Peptidase_M20"/>
</dbReference>
<evidence type="ECO:0000256" key="2">
    <source>
        <dbReference type="ARBA" id="ARBA00022801"/>
    </source>
</evidence>
<accession>A0ABW3D3B4</accession>
<feature type="domain" description="Peptidase M20 dimerisation" evidence="3">
    <location>
        <begin position="190"/>
        <end position="284"/>
    </location>
</feature>
<evidence type="ECO:0000259" key="3">
    <source>
        <dbReference type="Pfam" id="PF07687"/>
    </source>
</evidence>
<dbReference type="Pfam" id="PF01546">
    <property type="entry name" value="Peptidase_M20"/>
    <property type="match status" value="1"/>
</dbReference>
<dbReference type="CDD" id="cd03885">
    <property type="entry name" value="M20_CPDG2"/>
    <property type="match status" value="1"/>
</dbReference>
<sequence>MMVNQVDINSIQDFLERHRPEMTAFLKELVNIETPSKSIEAQHQIFDFLREAFEGIGFYTIHVPGSETGGYLYCRPKDYDHEKAFQLLIGHCDTVWPKGTIKGMPLMELDDKIKGPGVYDMKVGLAQMIFALKAIRELSLPLLVTPLILINSDEEIGSRESAHVIKRLAKLSNRTYVLEPPLGIEGKLKTARKGIGRFTVTVKGKAAHAGLDPGKGINAIVELSHQVQQLYAMNDFDKGITVNVGMIEGGISPNVVAPESKAIVDVRVIKAEDGEYITNKIKSLQAQLPDVTLHIEGSIGRPPMENTPRNRHLWNVAKKMGERLGISLEEALAGGGSDANTTSLYTATIDGLGTPGDGAHATHEYILRNRLAERTALLILLLMTEPLKHTS</sequence>
<evidence type="ECO:0000313" key="4">
    <source>
        <dbReference type="EMBL" id="MFD0863797.1"/>
    </source>
</evidence>
<dbReference type="SUPFAM" id="SSF53187">
    <property type="entry name" value="Zn-dependent exopeptidases"/>
    <property type="match status" value="1"/>
</dbReference>
<dbReference type="PANTHER" id="PTHR43808:SF9">
    <property type="entry name" value="BLL0789 PROTEIN"/>
    <property type="match status" value="1"/>
</dbReference>
<keyword evidence="2" id="KW-0378">Hydrolase</keyword>
<dbReference type="Gene3D" id="3.30.70.360">
    <property type="match status" value="1"/>
</dbReference>
<dbReference type="Gene3D" id="3.40.630.10">
    <property type="entry name" value="Zn peptidases"/>
    <property type="match status" value="1"/>
</dbReference>
<dbReference type="PIRSF" id="PIRSF037238">
    <property type="entry name" value="Carboxypeptidase_G2"/>
    <property type="match status" value="1"/>
</dbReference>
<dbReference type="InterPro" id="IPR011650">
    <property type="entry name" value="Peptidase_M20_dimer"/>
</dbReference>
<dbReference type="Proteomes" id="UP001596978">
    <property type="component" value="Unassembled WGS sequence"/>
</dbReference>